<evidence type="ECO:0000313" key="4">
    <source>
        <dbReference type="Proteomes" id="UP001521184"/>
    </source>
</evidence>
<evidence type="ECO:0000256" key="2">
    <source>
        <dbReference type="SAM" id="Phobius"/>
    </source>
</evidence>
<feature type="compositionally biased region" description="Acidic residues" evidence="1">
    <location>
        <begin position="349"/>
        <end position="362"/>
    </location>
</feature>
<feature type="transmembrane region" description="Helical" evidence="2">
    <location>
        <begin position="120"/>
        <end position="143"/>
    </location>
</feature>
<name>A0ABR3TIN5_9PEZI</name>
<feature type="transmembrane region" description="Helical" evidence="2">
    <location>
        <begin position="86"/>
        <end position="108"/>
    </location>
</feature>
<gene>
    <name evidence="3" type="ORF">SLS58_007992</name>
</gene>
<feature type="transmembrane region" description="Helical" evidence="2">
    <location>
        <begin position="196"/>
        <end position="219"/>
    </location>
</feature>
<feature type="transmembrane region" description="Helical" evidence="2">
    <location>
        <begin position="163"/>
        <end position="184"/>
    </location>
</feature>
<dbReference type="Proteomes" id="UP001521184">
    <property type="component" value="Unassembled WGS sequence"/>
</dbReference>
<keyword evidence="2" id="KW-1133">Transmembrane helix</keyword>
<feature type="region of interest" description="Disordered" evidence="1">
    <location>
        <begin position="462"/>
        <end position="487"/>
    </location>
</feature>
<feature type="transmembrane region" description="Helical" evidence="2">
    <location>
        <begin position="426"/>
        <end position="450"/>
    </location>
</feature>
<keyword evidence="2" id="KW-0472">Membrane</keyword>
<protein>
    <submittedName>
        <fullName evidence="3">Uncharacterized protein</fullName>
    </submittedName>
</protein>
<reference evidence="3 4" key="1">
    <citation type="journal article" date="2023" name="Plant Dis.">
        <title>First Report of Diplodia intermedia Causing Canker and Dieback Diseases on Apple Trees in Canada.</title>
        <authorList>
            <person name="Ellouze W."/>
            <person name="Ilyukhin E."/>
            <person name="Sulman M."/>
            <person name="Ali S."/>
        </authorList>
    </citation>
    <scope>NUCLEOTIDE SEQUENCE [LARGE SCALE GENOMIC DNA]</scope>
    <source>
        <strain evidence="3 4">M45-28</strain>
    </source>
</reference>
<organism evidence="3 4">
    <name type="scientific">Diplodia intermedia</name>
    <dbReference type="NCBI Taxonomy" id="856260"/>
    <lineage>
        <taxon>Eukaryota</taxon>
        <taxon>Fungi</taxon>
        <taxon>Dikarya</taxon>
        <taxon>Ascomycota</taxon>
        <taxon>Pezizomycotina</taxon>
        <taxon>Dothideomycetes</taxon>
        <taxon>Dothideomycetes incertae sedis</taxon>
        <taxon>Botryosphaeriales</taxon>
        <taxon>Botryosphaeriaceae</taxon>
        <taxon>Diplodia</taxon>
    </lineage>
</organism>
<accession>A0ABR3TIN5</accession>
<dbReference type="EMBL" id="JAKEKT020000064">
    <property type="protein sequence ID" value="KAL1639411.1"/>
    <property type="molecule type" value="Genomic_DNA"/>
</dbReference>
<sequence length="487" mass="51262">MALLTRNVFLVALGVIGTYGTWGRCFQDGTLRYILTAVFSDKQPCLLPGTDREPLIKNMTGIWPLDRLLAVLVLFFWQAADGSHPTTSAVGLYFAAQHLGLVVNMHLASLHGRSKLNPTLWTLLFQALAIGTAGPLYAFLHLSTAAAATTTTPHLNAASTTRAIRSLPLACLLGYVLPALLMALRGGHGFKQHAIAAWNVFPVWILLVQRLVQLAPTLLLSPSSSSSSSSSSFPSSSRAVYAATILVTAAAHVAAVALTAAAALFPMAFAPGYAAALRPGRVFVPPVALAPALSSSSSSSAATTTGISIITAGEGVRGFMLWDQAVGYAVVLFLAVDGLLGGSWGVGREEEEEEEGEKEAEESERMVRHPRSGGFAQPKMDVKVAVDDVGEIKKGRAAVRRPHAAAVAAAAERRRRGRLVGRDGRAWLVAGGAALLGAVLVGPAAVVLGLQWAADELAWKTAKEKKKRTGRSVATTGLREGRADQGR</sequence>
<proteinExistence type="predicted"/>
<comment type="caution">
    <text evidence="3">The sequence shown here is derived from an EMBL/GenBank/DDBJ whole genome shotgun (WGS) entry which is preliminary data.</text>
</comment>
<evidence type="ECO:0000256" key="1">
    <source>
        <dbReference type="SAM" id="MobiDB-lite"/>
    </source>
</evidence>
<feature type="transmembrane region" description="Helical" evidence="2">
    <location>
        <begin position="239"/>
        <end position="265"/>
    </location>
</feature>
<evidence type="ECO:0000313" key="3">
    <source>
        <dbReference type="EMBL" id="KAL1639411.1"/>
    </source>
</evidence>
<keyword evidence="2" id="KW-0812">Transmembrane</keyword>
<feature type="region of interest" description="Disordered" evidence="1">
    <location>
        <begin position="347"/>
        <end position="376"/>
    </location>
</feature>
<keyword evidence="4" id="KW-1185">Reference proteome</keyword>